<keyword evidence="2" id="KW-0378">Hydrolase</keyword>
<dbReference type="Pfam" id="PF12697">
    <property type="entry name" value="Abhydrolase_6"/>
    <property type="match status" value="1"/>
</dbReference>
<reference evidence="2 3" key="1">
    <citation type="submission" date="2019-01" db="EMBL/GenBank/DDBJ databases">
        <title>Mucilaginibacter antarcticum sp. nov., isolated from antarctic soil.</title>
        <authorList>
            <person name="Yan Y.-Q."/>
            <person name="Du Z.-J."/>
        </authorList>
    </citation>
    <scope>NUCLEOTIDE SEQUENCE [LARGE SCALE GENOMIC DNA]</scope>
    <source>
        <strain evidence="2 3">F01003</strain>
    </source>
</reference>
<dbReference type="SUPFAM" id="SSF53474">
    <property type="entry name" value="alpha/beta-Hydrolases"/>
    <property type="match status" value="1"/>
</dbReference>
<evidence type="ECO:0000313" key="2">
    <source>
        <dbReference type="EMBL" id="RWY50171.1"/>
    </source>
</evidence>
<proteinExistence type="predicted"/>
<dbReference type="EMBL" id="SBIW01000007">
    <property type="protein sequence ID" value="RWY50171.1"/>
    <property type="molecule type" value="Genomic_DNA"/>
</dbReference>
<dbReference type="RefSeq" id="WP_128534902.1">
    <property type="nucleotide sequence ID" value="NZ_SBIW01000007.1"/>
</dbReference>
<comment type="caution">
    <text evidence="2">The sequence shown here is derived from an EMBL/GenBank/DDBJ whole genome shotgun (WGS) entry which is preliminary data.</text>
</comment>
<dbReference type="InterPro" id="IPR000073">
    <property type="entry name" value="AB_hydrolase_1"/>
</dbReference>
<feature type="domain" description="AB hydrolase-1" evidence="1">
    <location>
        <begin position="83"/>
        <end position="165"/>
    </location>
</feature>
<keyword evidence="3" id="KW-1185">Reference proteome</keyword>
<dbReference type="Gene3D" id="3.40.50.1820">
    <property type="entry name" value="alpha/beta hydrolase"/>
    <property type="match status" value="1"/>
</dbReference>
<name>A0A3S3Z0C1_9SPHI</name>
<dbReference type="GO" id="GO:0016787">
    <property type="term" value="F:hydrolase activity"/>
    <property type="evidence" value="ECO:0007669"/>
    <property type="project" value="UniProtKB-KW"/>
</dbReference>
<dbReference type="OrthoDB" id="1490177at2"/>
<evidence type="ECO:0000259" key="1">
    <source>
        <dbReference type="Pfam" id="PF12697"/>
    </source>
</evidence>
<organism evidence="2 3">
    <name type="scientific">Mucilaginibacter gilvus</name>
    <dbReference type="NCBI Taxonomy" id="2305909"/>
    <lineage>
        <taxon>Bacteria</taxon>
        <taxon>Pseudomonadati</taxon>
        <taxon>Bacteroidota</taxon>
        <taxon>Sphingobacteriia</taxon>
        <taxon>Sphingobacteriales</taxon>
        <taxon>Sphingobacteriaceae</taxon>
        <taxon>Mucilaginibacter</taxon>
    </lineage>
</organism>
<dbReference type="Proteomes" id="UP000286701">
    <property type="component" value="Unassembled WGS sequence"/>
</dbReference>
<evidence type="ECO:0000313" key="3">
    <source>
        <dbReference type="Proteomes" id="UP000286701"/>
    </source>
</evidence>
<dbReference type="AlphaFoldDB" id="A0A3S3Z0C1"/>
<protein>
    <submittedName>
        <fullName evidence="2">Alpha/beta hydrolase</fullName>
    </submittedName>
</protein>
<dbReference type="InterPro" id="IPR029058">
    <property type="entry name" value="AB_hydrolase_fold"/>
</dbReference>
<sequence>MKKFKQIVAQVKATADTAPEYNDLLWQLICYSPKMPARLQQQQLLDEAEKFSLTAYDRIFTQANLTFNGFKWGSGSRLITITHGWGSKAADFSELISLLREIPDTTIIAFDVPGNGSSEGELSNGDLFARAMAAVSEKYGTPDVMIGHSLGGMANVLALNLTGIKPKLLFSITPLIRLKENFEGSMNAVGIAEDRQATYLQSFNEKVGVPASHYDVEQLYQFGPELNHVLLYDDADLISPYIHIREFLSNRPFIRSKNYTGAGHAGMIRSPQAIADIVAEIKAILE</sequence>
<accession>A0A3S3Z0C1</accession>
<gene>
    <name evidence="2" type="ORF">EPL05_15575</name>
</gene>